<keyword evidence="3" id="KW-1185">Reference proteome</keyword>
<gene>
    <name evidence="2" type="ORF">GDO81_028676</name>
</gene>
<name>A0AAV6YMZ8_ENGPU</name>
<dbReference type="GO" id="GO:0006281">
    <property type="term" value="P:DNA repair"/>
    <property type="evidence" value="ECO:0007669"/>
    <property type="project" value="TreeGrafter"/>
</dbReference>
<keyword evidence="1" id="KW-0175">Coiled coil</keyword>
<dbReference type="Proteomes" id="UP000824782">
    <property type="component" value="Unassembled WGS sequence"/>
</dbReference>
<reference evidence="2" key="1">
    <citation type="thesis" date="2020" institute="ProQuest LLC" country="789 East Eisenhower Parkway, Ann Arbor, MI, USA">
        <title>Comparative Genomics and Chromosome Evolution.</title>
        <authorList>
            <person name="Mudd A.B."/>
        </authorList>
    </citation>
    <scope>NUCLEOTIDE SEQUENCE</scope>
    <source>
        <strain evidence="2">237g6f4</strain>
        <tissue evidence="2">Blood</tissue>
    </source>
</reference>
<dbReference type="EMBL" id="WNYA01068602">
    <property type="protein sequence ID" value="KAG8535386.1"/>
    <property type="molecule type" value="Genomic_DNA"/>
</dbReference>
<dbReference type="PANTHER" id="PTHR28594">
    <property type="entry name" value="ATR-INTERACTING PROTEIN"/>
    <property type="match status" value="1"/>
</dbReference>
<protein>
    <submittedName>
        <fullName evidence="2">Uncharacterized protein</fullName>
    </submittedName>
</protein>
<feature type="coiled-coil region" evidence="1">
    <location>
        <begin position="58"/>
        <end position="85"/>
    </location>
</feature>
<comment type="caution">
    <text evidence="2">The sequence shown here is derived from an EMBL/GenBank/DDBJ whole genome shotgun (WGS) entry which is preliminary data.</text>
</comment>
<dbReference type="GO" id="GO:0000077">
    <property type="term" value="P:DNA damage checkpoint signaling"/>
    <property type="evidence" value="ECO:0007669"/>
    <property type="project" value="InterPro"/>
</dbReference>
<evidence type="ECO:0000313" key="3">
    <source>
        <dbReference type="Proteomes" id="UP000824782"/>
    </source>
</evidence>
<dbReference type="PANTHER" id="PTHR28594:SF1">
    <property type="entry name" value="ATR-INTERACTING PROTEIN"/>
    <property type="match status" value="1"/>
</dbReference>
<evidence type="ECO:0000313" key="2">
    <source>
        <dbReference type="EMBL" id="KAG8535386.1"/>
    </source>
</evidence>
<dbReference type="AlphaFoldDB" id="A0AAV6YMZ8"/>
<dbReference type="InterPro" id="IPR033349">
    <property type="entry name" value="ATRIP"/>
</dbReference>
<evidence type="ECO:0000256" key="1">
    <source>
        <dbReference type="SAM" id="Coils"/>
    </source>
</evidence>
<organism evidence="2 3">
    <name type="scientific">Engystomops pustulosus</name>
    <name type="common">Tungara frog</name>
    <name type="synonym">Physalaemus pustulosus</name>
    <dbReference type="NCBI Taxonomy" id="76066"/>
    <lineage>
        <taxon>Eukaryota</taxon>
        <taxon>Metazoa</taxon>
        <taxon>Chordata</taxon>
        <taxon>Craniata</taxon>
        <taxon>Vertebrata</taxon>
        <taxon>Euteleostomi</taxon>
        <taxon>Amphibia</taxon>
        <taxon>Batrachia</taxon>
        <taxon>Anura</taxon>
        <taxon>Neobatrachia</taxon>
        <taxon>Hyloidea</taxon>
        <taxon>Leptodactylidae</taxon>
        <taxon>Leiuperinae</taxon>
        <taxon>Engystomops</taxon>
    </lineage>
</organism>
<sequence length="103" mass="12191">MKVLQDEVIIKNGEIKVLRDALHQTESTLEQQKIAHVMLDKEKTQMQGEKEKEFLKKIQSLQSELQFKDAEMIELKTKLQSSERRTMVPQVRYVELSYSNRKL</sequence>
<accession>A0AAV6YMZ8</accession>
<proteinExistence type="predicted"/>